<evidence type="ECO:0000313" key="7">
    <source>
        <dbReference type="EMBL" id="OQP65498.1"/>
    </source>
</evidence>
<organism evidence="7 8">
    <name type="scientific">Niastella vici</name>
    <dbReference type="NCBI Taxonomy" id="1703345"/>
    <lineage>
        <taxon>Bacteria</taxon>
        <taxon>Pseudomonadati</taxon>
        <taxon>Bacteroidota</taxon>
        <taxon>Chitinophagia</taxon>
        <taxon>Chitinophagales</taxon>
        <taxon>Chitinophagaceae</taxon>
        <taxon>Niastella</taxon>
    </lineage>
</organism>
<dbReference type="InterPro" id="IPR005467">
    <property type="entry name" value="His_kinase_dom"/>
</dbReference>
<evidence type="ECO:0000256" key="5">
    <source>
        <dbReference type="SAM" id="Phobius"/>
    </source>
</evidence>
<accession>A0A1V9G4R9</accession>
<dbReference type="GO" id="GO:0009927">
    <property type="term" value="F:histidine phosphotransfer kinase activity"/>
    <property type="evidence" value="ECO:0007669"/>
    <property type="project" value="TreeGrafter"/>
</dbReference>
<feature type="transmembrane region" description="Helical" evidence="5">
    <location>
        <begin position="56"/>
        <end position="75"/>
    </location>
</feature>
<dbReference type="STRING" id="1703345.A3860_17695"/>
<sequence length="449" mass="51536">MIRRFFKSLKYAGATDLPEYELKRSICIGVNLLCIYVIFLNLLTGAIFYFLSKNVLIPLGAYFEALIVFGIIVLNKRKKYSLANLLFYLTISFATFYFSAILGKYSETPLMILFLFGLIFYLFNNSKIRLYCILFNILLLMAMEVNRDMQLIPSAEFTGIVQYIVRWLVYIVVVSLTLKIFQLYNKNTKLLIKLHTYSKTIKASLNTEEELNRLKNVLFQHISHDLRGPYFGVSSHCFFIHSKVLQNKPITKADTSKLLDQSNHYKYMLEYFLETAKFKDAGLNNPEITPVNLRDEIVKIVDIHSYLAVQKKVTINVNFSEDFPTYILADKLKISGIIHNLLNNAIKFTKNNSAISIVANLLTDKWSLMIIDQGKGIRHDKVEQIFQPYVTEKSPENPDGVGLGLYITKHLTTILGAEISVKSKYSEGTAFEIVFPYEKQLAVIESPSF</sequence>
<dbReference type="RefSeq" id="WP_081146379.1">
    <property type="nucleotide sequence ID" value="NZ_LVYD01000024.1"/>
</dbReference>
<dbReference type="InterPro" id="IPR004358">
    <property type="entry name" value="Sig_transdc_His_kin-like_C"/>
</dbReference>
<keyword evidence="5" id="KW-0472">Membrane</keyword>
<reference evidence="7 8" key="1">
    <citation type="submission" date="2016-03" db="EMBL/GenBank/DDBJ databases">
        <title>Niastella vici sp. nov., isolated from farmland soil.</title>
        <authorList>
            <person name="Chen L."/>
            <person name="Wang D."/>
            <person name="Yang S."/>
            <person name="Wang G."/>
        </authorList>
    </citation>
    <scope>NUCLEOTIDE SEQUENCE [LARGE SCALE GENOMIC DNA]</scope>
    <source>
        <strain evidence="7 8">DJ57</strain>
    </source>
</reference>
<keyword evidence="8" id="KW-1185">Reference proteome</keyword>
<dbReference type="SMART" id="SM00387">
    <property type="entry name" value="HATPase_c"/>
    <property type="match status" value="1"/>
</dbReference>
<dbReference type="GO" id="GO:0000155">
    <property type="term" value="F:phosphorelay sensor kinase activity"/>
    <property type="evidence" value="ECO:0007669"/>
    <property type="project" value="TreeGrafter"/>
</dbReference>
<evidence type="ECO:0000256" key="2">
    <source>
        <dbReference type="ARBA" id="ARBA00012438"/>
    </source>
</evidence>
<comment type="catalytic activity">
    <reaction evidence="1">
        <text>ATP + protein L-histidine = ADP + protein N-phospho-L-histidine.</text>
        <dbReference type="EC" id="2.7.13.3"/>
    </reaction>
</comment>
<dbReference type="AlphaFoldDB" id="A0A1V9G4R9"/>
<feature type="transmembrane region" description="Helical" evidence="5">
    <location>
        <begin position="82"/>
        <end position="102"/>
    </location>
</feature>
<feature type="transmembrane region" description="Helical" evidence="5">
    <location>
        <begin position="26"/>
        <end position="50"/>
    </location>
</feature>
<dbReference type="EC" id="2.7.13.3" evidence="2"/>
<protein>
    <recommendedName>
        <fullName evidence="2">histidine kinase</fullName>
        <ecNumber evidence="2">2.7.13.3</ecNumber>
    </recommendedName>
</protein>
<dbReference type="EMBL" id="LVYD01000024">
    <property type="protein sequence ID" value="OQP65498.1"/>
    <property type="molecule type" value="Genomic_DNA"/>
</dbReference>
<keyword evidence="4" id="KW-0418">Kinase</keyword>
<dbReference type="GO" id="GO:0005886">
    <property type="term" value="C:plasma membrane"/>
    <property type="evidence" value="ECO:0007669"/>
    <property type="project" value="TreeGrafter"/>
</dbReference>
<feature type="transmembrane region" description="Helical" evidence="5">
    <location>
        <begin position="167"/>
        <end position="184"/>
    </location>
</feature>
<name>A0A1V9G4R9_9BACT</name>
<dbReference type="PANTHER" id="PTHR43047">
    <property type="entry name" value="TWO-COMPONENT HISTIDINE PROTEIN KINASE"/>
    <property type="match status" value="1"/>
</dbReference>
<dbReference type="PROSITE" id="PS50109">
    <property type="entry name" value="HIS_KIN"/>
    <property type="match status" value="1"/>
</dbReference>
<keyword evidence="5" id="KW-1133">Transmembrane helix</keyword>
<evidence type="ECO:0000256" key="4">
    <source>
        <dbReference type="ARBA" id="ARBA00022777"/>
    </source>
</evidence>
<evidence type="ECO:0000256" key="1">
    <source>
        <dbReference type="ARBA" id="ARBA00000085"/>
    </source>
</evidence>
<dbReference type="Gene3D" id="3.30.565.10">
    <property type="entry name" value="Histidine kinase-like ATPase, C-terminal domain"/>
    <property type="match status" value="1"/>
</dbReference>
<dbReference type="Proteomes" id="UP000192796">
    <property type="component" value="Unassembled WGS sequence"/>
</dbReference>
<dbReference type="PRINTS" id="PR00344">
    <property type="entry name" value="BCTRLSENSOR"/>
</dbReference>
<feature type="domain" description="Histidine kinase" evidence="6">
    <location>
        <begin position="221"/>
        <end position="439"/>
    </location>
</feature>
<evidence type="ECO:0000259" key="6">
    <source>
        <dbReference type="PROSITE" id="PS50109"/>
    </source>
</evidence>
<comment type="caution">
    <text evidence="7">The sequence shown here is derived from an EMBL/GenBank/DDBJ whole genome shotgun (WGS) entry which is preliminary data.</text>
</comment>
<dbReference type="SUPFAM" id="SSF55874">
    <property type="entry name" value="ATPase domain of HSP90 chaperone/DNA topoisomerase II/histidine kinase"/>
    <property type="match status" value="1"/>
</dbReference>
<gene>
    <name evidence="7" type="ORF">A3860_17695</name>
</gene>
<keyword evidence="3" id="KW-0808">Transferase</keyword>
<proteinExistence type="predicted"/>
<dbReference type="InterPro" id="IPR036890">
    <property type="entry name" value="HATPase_C_sf"/>
</dbReference>
<keyword evidence="5" id="KW-0812">Transmembrane</keyword>
<evidence type="ECO:0000313" key="8">
    <source>
        <dbReference type="Proteomes" id="UP000192796"/>
    </source>
</evidence>
<dbReference type="InterPro" id="IPR003594">
    <property type="entry name" value="HATPase_dom"/>
</dbReference>
<evidence type="ECO:0000256" key="3">
    <source>
        <dbReference type="ARBA" id="ARBA00022679"/>
    </source>
</evidence>
<dbReference type="OrthoDB" id="636661at2"/>
<dbReference type="Pfam" id="PF02518">
    <property type="entry name" value="HATPase_c"/>
    <property type="match status" value="1"/>
</dbReference>
<dbReference type="PANTHER" id="PTHR43047:SF72">
    <property type="entry name" value="OSMOSENSING HISTIDINE PROTEIN KINASE SLN1"/>
    <property type="match status" value="1"/>
</dbReference>